<evidence type="ECO:0000313" key="2">
    <source>
        <dbReference type="EnsemblPlants" id="ORUFI04G15110.1"/>
    </source>
</evidence>
<reference evidence="2" key="2">
    <citation type="submission" date="2015-06" db="UniProtKB">
        <authorList>
            <consortium name="EnsemblPlants"/>
        </authorList>
    </citation>
    <scope>IDENTIFICATION</scope>
</reference>
<feature type="region of interest" description="Disordered" evidence="1">
    <location>
        <begin position="1"/>
        <end position="63"/>
    </location>
</feature>
<evidence type="ECO:0000313" key="3">
    <source>
        <dbReference type="Proteomes" id="UP000008022"/>
    </source>
</evidence>
<organism evidence="2 3">
    <name type="scientific">Oryza rufipogon</name>
    <name type="common">Brownbeard rice</name>
    <name type="synonym">Asian wild rice</name>
    <dbReference type="NCBI Taxonomy" id="4529"/>
    <lineage>
        <taxon>Eukaryota</taxon>
        <taxon>Viridiplantae</taxon>
        <taxon>Streptophyta</taxon>
        <taxon>Embryophyta</taxon>
        <taxon>Tracheophyta</taxon>
        <taxon>Spermatophyta</taxon>
        <taxon>Magnoliopsida</taxon>
        <taxon>Liliopsida</taxon>
        <taxon>Poales</taxon>
        <taxon>Poaceae</taxon>
        <taxon>BOP clade</taxon>
        <taxon>Oryzoideae</taxon>
        <taxon>Oryzeae</taxon>
        <taxon>Oryzinae</taxon>
        <taxon>Oryza</taxon>
    </lineage>
</organism>
<dbReference type="EnsemblPlants" id="ORUFI04G15110.1">
    <property type="protein sequence ID" value="ORUFI04G15110.1"/>
    <property type="gene ID" value="ORUFI04G15110"/>
</dbReference>
<dbReference type="Proteomes" id="UP000008022">
    <property type="component" value="Unassembled WGS sequence"/>
</dbReference>
<proteinExistence type="predicted"/>
<protein>
    <submittedName>
        <fullName evidence="2">Uncharacterized protein</fullName>
    </submittedName>
</protein>
<dbReference type="Gramene" id="ORUFI04G15110.1">
    <property type="protein sequence ID" value="ORUFI04G15110.1"/>
    <property type="gene ID" value="ORUFI04G15110"/>
</dbReference>
<name>A0A0E0P9P0_ORYRU</name>
<feature type="compositionally biased region" description="Polar residues" evidence="1">
    <location>
        <begin position="1"/>
        <end position="17"/>
    </location>
</feature>
<dbReference type="AlphaFoldDB" id="A0A0E0P9P0"/>
<evidence type="ECO:0000256" key="1">
    <source>
        <dbReference type="SAM" id="MobiDB-lite"/>
    </source>
</evidence>
<reference evidence="3" key="1">
    <citation type="submission" date="2013-06" db="EMBL/GenBank/DDBJ databases">
        <authorList>
            <person name="Zhao Q."/>
        </authorList>
    </citation>
    <scope>NUCLEOTIDE SEQUENCE</scope>
    <source>
        <strain evidence="3">cv. W1943</strain>
    </source>
</reference>
<dbReference type="HOGENOM" id="CLU_2889821_0_0_1"/>
<accession>A0A0E0P9P0</accession>
<sequence length="63" mass="6618">MAPSTASLGAQHDSTPLSPRRFGFRQRGEEGLQPGKERKVRVGGRAAAPELARGASASPAPRH</sequence>
<keyword evidence="3" id="KW-1185">Reference proteome</keyword>